<evidence type="ECO:0000313" key="3">
    <source>
        <dbReference type="Proteomes" id="UP000450161"/>
    </source>
</evidence>
<dbReference type="InterPro" id="IPR051706">
    <property type="entry name" value="Glycosyltransferase_domain"/>
</dbReference>
<reference evidence="2 3" key="1">
    <citation type="submission" date="2019-08" db="EMBL/GenBank/DDBJ databases">
        <title>In-depth cultivation of the pig gut microbiome towards novel bacterial diversity and tailored functional studies.</title>
        <authorList>
            <person name="Wylensek D."/>
            <person name="Hitch T.C.A."/>
            <person name="Clavel T."/>
        </authorList>
    </citation>
    <scope>NUCLEOTIDE SEQUENCE [LARGE SCALE GENOMIC DNA]</scope>
    <source>
        <strain evidence="2 3">LKV-178-WT-2C</strain>
    </source>
</reference>
<dbReference type="GO" id="GO:0016020">
    <property type="term" value="C:membrane"/>
    <property type="evidence" value="ECO:0007669"/>
    <property type="project" value="GOC"/>
</dbReference>
<dbReference type="Proteomes" id="UP000450161">
    <property type="component" value="Unassembled WGS sequence"/>
</dbReference>
<protein>
    <submittedName>
        <fullName evidence="2">Glycosyl transferase</fullName>
    </submittedName>
</protein>
<proteinExistence type="predicted"/>
<dbReference type="SUPFAM" id="SSF53448">
    <property type="entry name" value="Nucleotide-diphospho-sugar transferases"/>
    <property type="match status" value="1"/>
</dbReference>
<organism evidence="2 3">
    <name type="scientific">Segatella copri</name>
    <dbReference type="NCBI Taxonomy" id="165179"/>
    <lineage>
        <taxon>Bacteria</taxon>
        <taxon>Pseudomonadati</taxon>
        <taxon>Bacteroidota</taxon>
        <taxon>Bacteroidia</taxon>
        <taxon>Bacteroidales</taxon>
        <taxon>Prevotellaceae</taxon>
        <taxon>Segatella</taxon>
    </lineage>
</organism>
<keyword evidence="1 2" id="KW-0808">Transferase</keyword>
<dbReference type="GO" id="GO:0051999">
    <property type="term" value="P:mannosyl-inositol phosphorylceramide biosynthetic process"/>
    <property type="evidence" value="ECO:0007669"/>
    <property type="project" value="TreeGrafter"/>
</dbReference>
<evidence type="ECO:0000313" key="2">
    <source>
        <dbReference type="EMBL" id="MST78371.1"/>
    </source>
</evidence>
<comment type="caution">
    <text evidence="2">The sequence shown here is derived from an EMBL/GenBank/DDBJ whole genome shotgun (WGS) entry which is preliminary data.</text>
</comment>
<sequence>MIPKIIHYCWFGRNCLPPLAEKCIASWHKYFPDYEVKEWNEDNFDVNMIPYTKEAYEAKKYAFVSDYARFWILYNYGGLYFDTDVEVIKSFDEILSKGPYMGFERNPDKWGDGLVNPGLGLAAMPQQPLLKEILVKYQNLNFLLSDGSLNISLTVVHYTTQVLEKFGLKRMKGIQTVADFTIYPSEYFAPIDFVTKRMHITDKTLSVHRYMASWGEQKDKTVTDYIKHCLPEWCLIWFNRLKYYKR</sequence>
<dbReference type="GO" id="GO:0000030">
    <property type="term" value="F:mannosyltransferase activity"/>
    <property type="evidence" value="ECO:0007669"/>
    <property type="project" value="TreeGrafter"/>
</dbReference>
<dbReference type="RefSeq" id="WP_154482338.1">
    <property type="nucleotide sequence ID" value="NZ_VUNF01000027.1"/>
</dbReference>
<dbReference type="AlphaFoldDB" id="A0A6I2TX10"/>
<dbReference type="Gene3D" id="3.90.550.20">
    <property type="match status" value="1"/>
</dbReference>
<dbReference type="InterPro" id="IPR007577">
    <property type="entry name" value="GlycoTrfase_DXD_sugar-bd_CS"/>
</dbReference>
<dbReference type="PANTHER" id="PTHR32385">
    <property type="entry name" value="MANNOSYL PHOSPHORYLINOSITOL CERAMIDE SYNTHASE"/>
    <property type="match status" value="1"/>
</dbReference>
<dbReference type="PANTHER" id="PTHR32385:SF15">
    <property type="entry name" value="INOSITOL PHOSPHOCERAMIDE MANNOSYLTRANSFERASE 1"/>
    <property type="match status" value="1"/>
</dbReference>
<dbReference type="InterPro" id="IPR029044">
    <property type="entry name" value="Nucleotide-diphossugar_trans"/>
</dbReference>
<evidence type="ECO:0000256" key="1">
    <source>
        <dbReference type="ARBA" id="ARBA00022679"/>
    </source>
</evidence>
<name>A0A6I2TX10_9BACT</name>
<dbReference type="Pfam" id="PF04488">
    <property type="entry name" value="Gly_transf_sug"/>
    <property type="match status" value="1"/>
</dbReference>
<accession>A0A6I2TX10</accession>
<dbReference type="EMBL" id="VUNF01000027">
    <property type="protein sequence ID" value="MST78371.1"/>
    <property type="molecule type" value="Genomic_DNA"/>
</dbReference>
<gene>
    <name evidence="2" type="ORF">FYJ72_12015</name>
</gene>